<evidence type="ECO:0000313" key="4">
    <source>
        <dbReference type="Proteomes" id="UP000713964"/>
    </source>
</evidence>
<comment type="caution">
    <text evidence="3">The sequence shown here is derived from an EMBL/GenBank/DDBJ whole genome shotgun (WGS) entry which is preliminary data.</text>
</comment>
<feature type="transmembrane region" description="Helical" evidence="1">
    <location>
        <begin position="46"/>
        <end position="72"/>
    </location>
</feature>
<keyword evidence="2" id="KW-0732">Signal</keyword>
<keyword evidence="1" id="KW-0812">Transmembrane</keyword>
<keyword evidence="1" id="KW-1133">Transmembrane helix</keyword>
<feature type="chain" id="PRO_5039139082" description="TrbC/VIRB2 family protein" evidence="2">
    <location>
        <begin position="31"/>
        <end position="113"/>
    </location>
</feature>
<feature type="transmembrane region" description="Helical" evidence="1">
    <location>
        <begin position="84"/>
        <end position="106"/>
    </location>
</feature>
<reference evidence="3" key="1">
    <citation type="submission" date="2020-04" db="EMBL/GenBank/DDBJ databases">
        <title>Deep metagenomics examines the oral microbiome during advanced dental caries in children, revealing novel taxa and co-occurrences with host molecules.</title>
        <authorList>
            <person name="Baker J.L."/>
            <person name="Morton J.T."/>
            <person name="Dinis M."/>
            <person name="Alvarez R."/>
            <person name="Tran N.C."/>
            <person name="Knight R."/>
            <person name="Edlund A."/>
        </authorList>
    </citation>
    <scope>NUCLEOTIDE SEQUENCE</scope>
    <source>
        <strain evidence="3">JCVI_29_bin.11</strain>
    </source>
</reference>
<dbReference type="AlphaFoldDB" id="A0A930L6T1"/>
<protein>
    <recommendedName>
        <fullName evidence="5">TrbC/VIRB2 family protein</fullName>
    </recommendedName>
</protein>
<proteinExistence type="predicted"/>
<keyword evidence="1" id="KW-0472">Membrane</keyword>
<evidence type="ECO:0000256" key="1">
    <source>
        <dbReference type="SAM" id="Phobius"/>
    </source>
</evidence>
<name>A0A930L6T1_9MICC</name>
<evidence type="ECO:0000313" key="3">
    <source>
        <dbReference type="EMBL" id="MBF1659994.1"/>
    </source>
</evidence>
<accession>A0A930L6T1</accession>
<feature type="signal peptide" evidence="2">
    <location>
        <begin position="1"/>
        <end position="30"/>
    </location>
</feature>
<gene>
    <name evidence="3" type="ORF">HXO58_09235</name>
</gene>
<dbReference type="EMBL" id="JABZXL010000036">
    <property type="protein sequence ID" value="MBF1659994.1"/>
    <property type="molecule type" value="Genomic_DNA"/>
</dbReference>
<sequence>MKIRSGLRTAATGAALSLATIPVASTAAHAEALQMPKAVCDGADTILGVIAGFGFVAAVAGIILIGINLVIAHRREDGGFVLGAIAKWGIGAILIGIAAPLASLFVKSTLNCG</sequence>
<evidence type="ECO:0008006" key="5">
    <source>
        <dbReference type="Google" id="ProtNLM"/>
    </source>
</evidence>
<evidence type="ECO:0000256" key="2">
    <source>
        <dbReference type="SAM" id="SignalP"/>
    </source>
</evidence>
<organism evidence="3 4">
    <name type="scientific">Rothia mucilaginosa</name>
    <dbReference type="NCBI Taxonomy" id="43675"/>
    <lineage>
        <taxon>Bacteria</taxon>
        <taxon>Bacillati</taxon>
        <taxon>Actinomycetota</taxon>
        <taxon>Actinomycetes</taxon>
        <taxon>Micrococcales</taxon>
        <taxon>Micrococcaceae</taxon>
        <taxon>Rothia</taxon>
    </lineage>
</organism>
<dbReference type="Proteomes" id="UP000713964">
    <property type="component" value="Unassembled WGS sequence"/>
</dbReference>